<accession>Q21AP2</accession>
<dbReference type="HOGENOM" id="CLU_2107119_0_0_5"/>
<reference evidence="1" key="1">
    <citation type="submission" date="2006-03" db="EMBL/GenBank/DDBJ databases">
        <title>Complete sequence of Rhodopseudomonas palustris BisB18.</title>
        <authorList>
            <consortium name="US DOE Joint Genome Institute"/>
            <person name="Copeland A."/>
            <person name="Lucas S."/>
            <person name="Lapidus A."/>
            <person name="Barry K."/>
            <person name="Detter J.C."/>
            <person name="Glavina del Rio T."/>
            <person name="Hammon N."/>
            <person name="Israni S."/>
            <person name="Dalin E."/>
            <person name="Tice H."/>
            <person name="Pitluck S."/>
            <person name="Chain P."/>
            <person name="Malfatti S."/>
            <person name="Shin M."/>
            <person name="Vergez L."/>
            <person name="Schmutz J."/>
            <person name="Larimer F."/>
            <person name="Land M."/>
            <person name="Hauser L."/>
            <person name="Pelletier D.A."/>
            <person name="Kyrpides N."/>
            <person name="Anderson I."/>
            <person name="Oda Y."/>
            <person name="Harwood C.S."/>
            <person name="Richardson P."/>
        </authorList>
    </citation>
    <scope>NUCLEOTIDE SEQUENCE [LARGE SCALE GENOMIC DNA]</scope>
    <source>
        <strain evidence="1">BisB18</strain>
    </source>
</reference>
<proteinExistence type="predicted"/>
<organism evidence="1">
    <name type="scientific">Rhodopseudomonas palustris (strain BisB18)</name>
    <dbReference type="NCBI Taxonomy" id="316056"/>
    <lineage>
        <taxon>Bacteria</taxon>
        <taxon>Pseudomonadati</taxon>
        <taxon>Pseudomonadota</taxon>
        <taxon>Alphaproteobacteria</taxon>
        <taxon>Hyphomicrobiales</taxon>
        <taxon>Nitrobacteraceae</taxon>
        <taxon>Rhodopseudomonas</taxon>
    </lineage>
</organism>
<dbReference type="EMBL" id="CP000301">
    <property type="protein sequence ID" value="ABD86544.1"/>
    <property type="molecule type" value="Genomic_DNA"/>
</dbReference>
<name>Q21AP2_RHOPB</name>
<gene>
    <name evidence="1" type="ordered locus">RPC_0974</name>
</gene>
<protein>
    <submittedName>
        <fullName evidence="1">Uncharacterized protein</fullName>
    </submittedName>
</protein>
<dbReference type="KEGG" id="rpc:RPC_0974"/>
<evidence type="ECO:0000313" key="1">
    <source>
        <dbReference type="EMBL" id="ABD86544.1"/>
    </source>
</evidence>
<sequence>MSDDSELLREIRDLLRLIAEPALAKRDQRLRASLLELVGKSRQKAEAVVLMDGTRSQAAIQKQCGMDVGNLSRLIKALRGAGLVGPDDKLLKLTCSAPLDLFEHVGATKK</sequence>
<dbReference type="STRING" id="316056.RPC_0974"/>
<dbReference type="AlphaFoldDB" id="Q21AP2"/>